<evidence type="ECO:0000313" key="3">
    <source>
        <dbReference type="Proteomes" id="UP000012960"/>
    </source>
</evidence>
<dbReference type="Proteomes" id="UP000012960">
    <property type="component" value="Unplaced"/>
</dbReference>
<evidence type="ECO:0000313" key="2">
    <source>
        <dbReference type="EnsemblPlants" id="Ma07_p04370.1"/>
    </source>
</evidence>
<dbReference type="InParanoid" id="A0A804JS31"/>
<proteinExistence type="predicted"/>
<gene>
    <name evidence="1" type="ORF">GSMUA_50440.1</name>
</gene>
<accession>A0A804JS31</accession>
<dbReference type="EMBL" id="HG996473">
    <property type="protein sequence ID" value="CAG1855594.1"/>
    <property type="molecule type" value="Genomic_DNA"/>
</dbReference>
<organism evidence="2 3">
    <name type="scientific">Musa acuminata subsp. malaccensis</name>
    <name type="common">Wild banana</name>
    <name type="synonym">Musa malaccensis</name>
    <dbReference type="NCBI Taxonomy" id="214687"/>
    <lineage>
        <taxon>Eukaryota</taxon>
        <taxon>Viridiplantae</taxon>
        <taxon>Streptophyta</taxon>
        <taxon>Embryophyta</taxon>
        <taxon>Tracheophyta</taxon>
        <taxon>Spermatophyta</taxon>
        <taxon>Magnoliopsida</taxon>
        <taxon>Liliopsida</taxon>
        <taxon>Zingiberales</taxon>
        <taxon>Musaceae</taxon>
        <taxon>Musa</taxon>
    </lineage>
</organism>
<reference evidence="1" key="1">
    <citation type="submission" date="2021-03" db="EMBL/GenBank/DDBJ databases">
        <authorList>
            <consortium name="Genoscope - CEA"/>
            <person name="William W."/>
        </authorList>
    </citation>
    <scope>NUCLEOTIDE SEQUENCE</scope>
    <source>
        <strain evidence="1">Doubled-haploid Pahang</strain>
    </source>
</reference>
<reference evidence="2" key="2">
    <citation type="submission" date="2021-05" db="UniProtKB">
        <authorList>
            <consortium name="EnsemblPlants"/>
        </authorList>
    </citation>
    <scope>IDENTIFICATION</scope>
    <source>
        <strain evidence="2">subsp. malaccensis</strain>
    </source>
</reference>
<dbReference type="AlphaFoldDB" id="A0A804JS31"/>
<keyword evidence="3" id="KW-1185">Reference proteome</keyword>
<evidence type="ECO:0000313" key="1">
    <source>
        <dbReference type="EMBL" id="CAG1855594.1"/>
    </source>
</evidence>
<dbReference type="EnsemblPlants" id="Ma07_t04370.1">
    <property type="protein sequence ID" value="Ma07_p04370.1"/>
    <property type="gene ID" value="Ma07_g04370"/>
</dbReference>
<dbReference type="Gramene" id="Ma07_t04370.1">
    <property type="protein sequence ID" value="Ma07_p04370.1"/>
    <property type="gene ID" value="Ma07_g04370"/>
</dbReference>
<protein>
    <submittedName>
        <fullName evidence="1">(wild Malaysian banana) hypothetical protein</fullName>
    </submittedName>
</protein>
<sequence length="74" mass="8205">MGLLSRCRLPFLEETCIVEVAVDSTSGLWQTCPNSTLGLHGYPFSSSSSSSEKKVQLSVNLRVQQHREHKLTLS</sequence>
<name>A0A804JS31_MUSAM</name>